<name>A0ABT3K1W5_9PROT</name>
<evidence type="ECO:0000256" key="1">
    <source>
        <dbReference type="SAM" id="MobiDB-lite"/>
    </source>
</evidence>
<reference evidence="2 3" key="1">
    <citation type="submission" date="2022-07" db="EMBL/GenBank/DDBJ databases">
        <title>Genome stability of Gluconacetobacter entanii AV429.</title>
        <authorList>
            <person name="Trcek J."/>
            <person name="Cepec E."/>
        </authorList>
    </citation>
    <scope>NUCLEOTIDE SEQUENCE [LARGE SCALE GENOMIC DNA]</scope>
    <source>
        <strain evidence="2 3">AV429_2022</strain>
    </source>
</reference>
<sequence>MKNIQNKYYIFFLIFSIYIGTSTHSYGQATSSPTKSSCVHWTKTVDLDGLDETAMGLEPDGYYCEKPDKIIVDKHHASVSGSGQGGGNYRSGRGYGRHAYGGHSRRR</sequence>
<gene>
    <name evidence="2" type="ORF">NO263_02170</name>
</gene>
<dbReference type="EMBL" id="JANGSQ010000076">
    <property type="protein sequence ID" value="MCW4589393.1"/>
    <property type="molecule type" value="Genomic_DNA"/>
</dbReference>
<keyword evidence="3" id="KW-1185">Reference proteome</keyword>
<evidence type="ECO:0000313" key="2">
    <source>
        <dbReference type="EMBL" id="MCW4589393.1"/>
    </source>
</evidence>
<organism evidence="2 3">
    <name type="scientific">Gluconacetobacter entanii</name>
    <dbReference type="NCBI Taxonomy" id="108528"/>
    <lineage>
        <taxon>Bacteria</taxon>
        <taxon>Pseudomonadati</taxon>
        <taxon>Pseudomonadota</taxon>
        <taxon>Alphaproteobacteria</taxon>
        <taxon>Acetobacterales</taxon>
        <taxon>Acetobacteraceae</taxon>
        <taxon>Gluconacetobacter</taxon>
    </lineage>
</organism>
<protein>
    <submittedName>
        <fullName evidence="2">Uncharacterized protein</fullName>
    </submittedName>
</protein>
<proteinExistence type="predicted"/>
<comment type="caution">
    <text evidence="2">The sequence shown here is derived from an EMBL/GenBank/DDBJ whole genome shotgun (WGS) entry which is preliminary data.</text>
</comment>
<accession>A0ABT3K1W5</accession>
<feature type="compositionally biased region" description="Low complexity" evidence="1">
    <location>
        <begin position="97"/>
        <end position="107"/>
    </location>
</feature>
<evidence type="ECO:0000313" key="3">
    <source>
        <dbReference type="Proteomes" id="UP001526337"/>
    </source>
</evidence>
<dbReference type="Proteomes" id="UP001526337">
    <property type="component" value="Unassembled WGS sequence"/>
</dbReference>
<dbReference type="RefSeq" id="WP_171789654.1">
    <property type="nucleotide sequence ID" value="NZ_JABJWD010000004.1"/>
</dbReference>
<feature type="region of interest" description="Disordered" evidence="1">
    <location>
        <begin position="75"/>
        <end position="107"/>
    </location>
</feature>